<comment type="caution">
    <text evidence="2">The sequence shown here is derived from an EMBL/GenBank/DDBJ whole genome shotgun (WGS) entry which is preliminary data.</text>
</comment>
<evidence type="ECO:0000256" key="1">
    <source>
        <dbReference type="ARBA" id="ARBA00009275"/>
    </source>
</evidence>
<dbReference type="InterPro" id="IPR001130">
    <property type="entry name" value="TatD-like"/>
</dbReference>
<comment type="similarity">
    <text evidence="1">Belongs to the metallo-dependent hydrolases superfamily. TatD-type hydrolase family.</text>
</comment>
<sequence>MFVGLLELACPRRPVIMHIRGWGTYSCEASAIAIRLMQENAIPTQIHNHCFTGTIDQVLSGSAAYHRFYFSSSGQNARFYEVQKSAVKWIPADRLLIEIDSPYLRVRSKRDNTTACVVEAANTVIQARNVTTGDILHTTAENGLFIL</sequence>
<dbReference type="Pfam" id="PF01026">
    <property type="entry name" value="TatD_DNase"/>
    <property type="match status" value="1"/>
</dbReference>
<dbReference type="InterPro" id="IPR032466">
    <property type="entry name" value="Metal_Hydrolase"/>
</dbReference>
<dbReference type="Gene3D" id="3.20.20.140">
    <property type="entry name" value="Metal-dependent hydrolases"/>
    <property type="match status" value="1"/>
</dbReference>
<dbReference type="PANTHER" id="PTHR46363">
    <property type="entry name" value="DEOXYRIBONUCLEASE TATDN2-RELATED"/>
    <property type="match status" value="1"/>
</dbReference>
<accession>A0A9D4MK96</accession>
<keyword evidence="3" id="KW-1185">Reference proteome</keyword>
<dbReference type="Proteomes" id="UP000828390">
    <property type="component" value="Unassembled WGS sequence"/>
</dbReference>
<reference evidence="2" key="1">
    <citation type="journal article" date="2019" name="bioRxiv">
        <title>The Genome of the Zebra Mussel, Dreissena polymorpha: A Resource for Invasive Species Research.</title>
        <authorList>
            <person name="McCartney M.A."/>
            <person name="Auch B."/>
            <person name="Kono T."/>
            <person name="Mallez S."/>
            <person name="Zhang Y."/>
            <person name="Obille A."/>
            <person name="Becker A."/>
            <person name="Abrahante J.E."/>
            <person name="Garbe J."/>
            <person name="Badalamenti J.P."/>
            <person name="Herman A."/>
            <person name="Mangelson H."/>
            <person name="Liachko I."/>
            <person name="Sullivan S."/>
            <person name="Sone E.D."/>
            <person name="Koren S."/>
            <person name="Silverstein K.A.T."/>
            <person name="Beckman K.B."/>
            <person name="Gohl D.M."/>
        </authorList>
    </citation>
    <scope>NUCLEOTIDE SEQUENCE</scope>
    <source>
        <strain evidence="2">Duluth1</strain>
        <tissue evidence="2">Whole animal</tissue>
    </source>
</reference>
<protein>
    <submittedName>
        <fullName evidence="2">Uncharacterized protein</fullName>
    </submittedName>
</protein>
<organism evidence="2 3">
    <name type="scientific">Dreissena polymorpha</name>
    <name type="common">Zebra mussel</name>
    <name type="synonym">Mytilus polymorpha</name>
    <dbReference type="NCBI Taxonomy" id="45954"/>
    <lineage>
        <taxon>Eukaryota</taxon>
        <taxon>Metazoa</taxon>
        <taxon>Spiralia</taxon>
        <taxon>Lophotrochozoa</taxon>
        <taxon>Mollusca</taxon>
        <taxon>Bivalvia</taxon>
        <taxon>Autobranchia</taxon>
        <taxon>Heteroconchia</taxon>
        <taxon>Euheterodonta</taxon>
        <taxon>Imparidentia</taxon>
        <taxon>Neoheterodontei</taxon>
        <taxon>Myida</taxon>
        <taxon>Dreissenoidea</taxon>
        <taxon>Dreissenidae</taxon>
        <taxon>Dreissena</taxon>
    </lineage>
</organism>
<evidence type="ECO:0000313" key="2">
    <source>
        <dbReference type="EMBL" id="KAH3878033.1"/>
    </source>
</evidence>
<dbReference type="EMBL" id="JAIWYP010000001">
    <property type="protein sequence ID" value="KAH3878033.1"/>
    <property type="molecule type" value="Genomic_DNA"/>
</dbReference>
<dbReference type="OrthoDB" id="6131281at2759"/>
<evidence type="ECO:0000313" key="3">
    <source>
        <dbReference type="Proteomes" id="UP000828390"/>
    </source>
</evidence>
<dbReference type="SUPFAM" id="SSF51556">
    <property type="entry name" value="Metallo-dependent hydrolases"/>
    <property type="match status" value="1"/>
</dbReference>
<dbReference type="PANTHER" id="PTHR46363:SF1">
    <property type="entry name" value="DEOXYRIBONUCLEASE TATDN2-RELATED"/>
    <property type="match status" value="1"/>
</dbReference>
<gene>
    <name evidence="2" type="ORF">DPMN_001913</name>
</gene>
<dbReference type="AlphaFoldDB" id="A0A9D4MK96"/>
<dbReference type="GO" id="GO:0016788">
    <property type="term" value="F:hydrolase activity, acting on ester bonds"/>
    <property type="evidence" value="ECO:0007669"/>
    <property type="project" value="InterPro"/>
</dbReference>
<reference evidence="2" key="2">
    <citation type="submission" date="2020-11" db="EMBL/GenBank/DDBJ databases">
        <authorList>
            <person name="McCartney M.A."/>
            <person name="Auch B."/>
            <person name="Kono T."/>
            <person name="Mallez S."/>
            <person name="Becker A."/>
            <person name="Gohl D.M."/>
            <person name="Silverstein K.A.T."/>
            <person name="Koren S."/>
            <person name="Bechman K.B."/>
            <person name="Herman A."/>
            <person name="Abrahante J.E."/>
            <person name="Garbe J."/>
        </authorList>
    </citation>
    <scope>NUCLEOTIDE SEQUENCE</scope>
    <source>
        <strain evidence="2">Duluth1</strain>
        <tissue evidence="2">Whole animal</tissue>
    </source>
</reference>
<name>A0A9D4MK96_DREPO</name>
<proteinExistence type="inferred from homology"/>